<proteinExistence type="predicted"/>
<accession>A0ABQ9X7Y9</accession>
<feature type="region of interest" description="Disordered" evidence="1">
    <location>
        <begin position="91"/>
        <end position="117"/>
    </location>
</feature>
<evidence type="ECO:0000313" key="3">
    <source>
        <dbReference type="Proteomes" id="UP001281761"/>
    </source>
</evidence>
<evidence type="ECO:0000313" key="2">
    <source>
        <dbReference type="EMBL" id="KAK2948013.1"/>
    </source>
</evidence>
<reference evidence="2 3" key="1">
    <citation type="journal article" date="2022" name="bioRxiv">
        <title>Genomics of Preaxostyla Flagellates Illuminates Evolutionary Transitions and the Path Towards Mitochondrial Loss.</title>
        <authorList>
            <person name="Novak L.V.F."/>
            <person name="Treitli S.C."/>
            <person name="Pyrih J."/>
            <person name="Halakuc P."/>
            <person name="Pipaliya S.V."/>
            <person name="Vacek V."/>
            <person name="Brzon O."/>
            <person name="Soukal P."/>
            <person name="Eme L."/>
            <person name="Dacks J.B."/>
            <person name="Karnkowska A."/>
            <person name="Elias M."/>
            <person name="Hampl V."/>
        </authorList>
    </citation>
    <scope>NUCLEOTIDE SEQUENCE [LARGE SCALE GENOMIC DNA]</scope>
    <source>
        <strain evidence="2">NAU3</strain>
        <tissue evidence="2">Gut</tissue>
    </source>
</reference>
<dbReference type="Proteomes" id="UP001281761">
    <property type="component" value="Unassembled WGS sequence"/>
</dbReference>
<sequence length="680" mass="76444">MTPTYFCGLSSDVGNALIADADEQLVPDVLKQARVSKRKEGSTDPATPAMMLFWTVHALSRFSDDEELHHANTHPNELSSHHYRHSLQIAVNSTPNDRTDSTKTALPSDRATSDSPTFASNTLVNNSDSIVRHSRRLLSVLYLLITRPRPTSFPWNNRPSQLSESEVDASFQPPPRFIDENEKFNISLFDEADVVQIVASLRRCRAVDLSDVLLFDEACYFMERIITSDVVSMSFRWKLDYLLSFEKRHQMMSRLSSDPSPSSIQVRSKHYLSPLAITFGSLLSIFRGCDYPSALKELITVDFDSSPHNMSDQLNPAFFLNHTSHTPKRRLSFFPMDLMFERYLRNDPESLLRGWVDVSDCTPRKFLLAPFVGLHSLLLRCPKLNLHETALRHLMSMFIVNASGQDTTQANILNLFNCYPPPRLLDTLLSHPPLLGTSFIIRMFLLTSFVSFGVFTAPFGACSSLAQVFKILTPFNQNPTQYELSWLSGVVGEGVVSLHWLSIPAHFDSPLLCHLPSLAGAQRGVLQTLSSHSGIPSLVAPLTTESFTTSITSHSRQNLPSGEFVRLLALTVHFMQSDDFHSSANKYTLLRPLTPFLLSPIPAVVSAAFEFIHRFVSVSSDAVRIELVKRGLLDHVVFAVSNSSFLDDYEKGVAVIGILLDTIRRDHLKNEMTFFDFDHY</sequence>
<gene>
    <name evidence="2" type="ORF">BLNAU_17049</name>
</gene>
<evidence type="ECO:0000256" key="1">
    <source>
        <dbReference type="SAM" id="MobiDB-lite"/>
    </source>
</evidence>
<comment type="caution">
    <text evidence="2">The sequence shown here is derived from an EMBL/GenBank/DDBJ whole genome shotgun (WGS) entry which is preliminary data.</text>
</comment>
<name>A0ABQ9X7Y9_9EUKA</name>
<protein>
    <submittedName>
        <fullName evidence="2">Uncharacterized protein</fullName>
    </submittedName>
</protein>
<organism evidence="2 3">
    <name type="scientific">Blattamonas nauphoetae</name>
    <dbReference type="NCBI Taxonomy" id="2049346"/>
    <lineage>
        <taxon>Eukaryota</taxon>
        <taxon>Metamonada</taxon>
        <taxon>Preaxostyla</taxon>
        <taxon>Oxymonadida</taxon>
        <taxon>Blattamonas</taxon>
    </lineage>
</organism>
<dbReference type="EMBL" id="JARBJD010000186">
    <property type="protein sequence ID" value="KAK2948013.1"/>
    <property type="molecule type" value="Genomic_DNA"/>
</dbReference>
<keyword evidence="3" id="KW-1185">Reference proteome</keyword>